<feature type="disulfide bond" evidence="14">
    <location>
        <begin position="44"/>
        <end position="84"/>
    </location>
</feature>
<feature type="signal peptide" evidence="17">
    <location>
        <begin position="1"/>
        <end position="20"/>
    </location>
</feature>
<dbReference type="VEuPathDB" id="FungiDB:Bcin05g02420"/>
<feature type="disulfide bond" evidence="14">
    <location>
        <begin position="58"/>
        <end position="65"/>
    </location>
</feature>
<dbReference type="InterPro" id="IPR008427">
    <property type="entry name" value="Extracellular_membr_CFEM_dom"/>
</dbReference>
<comment type="similarity">
    <text evidence="4">Belongs to the RBT5 family.</text>
</comment>
<dbReference type="GO" id="GO:0046872">
    <property type="term" value="F:metal ion binding"/>
    <property type="evidence" value="ECO:0007669"/>
    <property type="project" value="UniProtKB-UniRule"/>
</dbReference>
<keyword evidence="10 16" id="KW-0472">Membrane</keyword>
<feature type="disulfide bond" evidence="14">
    <location>
        <begin position="48"/>
        <end position="79"/>
    </location>
</feature>
<accession>A0A384JGX2</accession>
<keyword evidence="12" id="KW-0449">Lipoprotein</keyword>
<evidence type="ECO:0000313" key="19">
    <source>
        <dbReference type="EMBL" id="ATZ49839.1"/>
    </source>
</evidence>
<evidence type="ECO:0000256" key="17">
    <source>
        <dbReference type="SAM" id="SignalP"/>
    </source>
</evidence>
<dbReference type="Pfam" id="PF20684">
    <property type="entry name" value="Fung_rhodopsin"/>
    <property type="match status" value="1"/>
</dbReference>
<dbReference type="PROSITE" id="PS52012">
    <property type="entry name" value="CFEM"/>
    <property type="match status" value="1"/>
</dbReference>
<keyword evidence="6" id="KW-0325">Glycoprotein</keyword>
<reference evidence="19 20" key="2">
    <citation type="journal article" date="2012" name="Eukaryot. Cell">
        <title>Genome update of Botrytis cinerea strains B05.10 and T4.</title>
        <authorList>
            <person name="Staats M."/>
            <person name="van Kan J.A."/>
        </authorList>
    </citation>
    <scope>NUCLEOTIDE SEQUENCE [LARGE SCALE GENOMIC DNA]</scope>
    <source>
        <strain evidence="19 20">B05.10</strain>
    </source>
</reference>
<evidence type="ECO:0000256" key="7">
    <source>
        <dbReference type="ARBA" id="ARBA00022692"/>
    </source>
</evidence>
<dbReference type="EMBL" id="CP009809">
    <property type="protein sequence ID" value="ATZ49839.1"/>
    <property type="molecule type" value="Genomic_DNA"/>
</dbReference>
<dbReference type="GO" id="GO:0005576">
    <property type="term" value="C:extracellular region"/>
    <property type="evidence" value="ECO:0007669"/>
    <property type="project" value="UniProtKB-SubCell"/>
</dbReference>
<dbReference type="PANTHER" id="PTHR33048:SF160">
    <property type="entry name" value="SAT4 FAMILY MEMBRANE PROTEIN"/>
    <property type="match status" value="1"/>
</dbReference>
<evidence type="ECO:0000256" key="10">
    <source>
        <dbReference type="ARBA" id="ARBA00023136"/>
    </source>
</evidence>
<keyword evidence="14" id="KW-0408">Iron</keyword>
<dbReference type="PANTHER" id="PTHR33048">
    <property type="entry name" value="PTH11-LIKE INTEGRAL MEMBRANE PROTEIN (AFU_ORTHOLOGUE AFUA_5G11245)"/>
    <property type="match status" value="1"/>
</dbReference>
<sequence length="431" mass="47064">MKLSLNIMAVMASLTMVCTAQSSLNPRGSSASLLAAAEASYPTCSLKCMAQAIPASTCEATDIICLCTNDELQASITLCAMQSCTIFELFTTKNVTETMCSAPVRDRRKDGEYIGVIGGCVALLAFFGRLLATALKVRQWGMDDWAMCAVVALATPPTVFSVILANNGLGKDMWTLTADEITNVLFYYILGECFYLAAMAMTKVTFCLLFLRVFREKPFIYYVWGTLGLSAAYGVSFVVATIFQCWPISYGWNQWDGLHTGTCNNINLQGWLSSILNIVLDIIVIGLPLNKLSKLVMSPTKKITIMFMFSLGLFVTAISIIRLHALIQFASTTNITWDQSPAAYWSTLEMHVGIFCGCLPALRPLLNLIMPKLQTTVAVSTQRTAGTTGKRSFMSSKASAPKRNEKGDFIPLDDIDTSSTKHLTSSHCNAV</sequence>
<dbReference type="GO" id="GO:0098552">
    <property type="term" value="C:side of membrane"/>
    <property type="evidence" value="ECO:0007669"/>
    <property type="project" value="UniProtKB-KW"/>
</dbReference>
<evidence type="ECO:0000256" key="11">
    <source>
        <dbReference type="ARBA" id="ARBA00023157"/>
    </source>
</evidence>
<evidence type="ECO:0000256" key="13">
    <source>
        <dbReference type="ARBA" id="ARBA00038359"/>
    </source>
</evidence>
<dbReference type="Pfam" id="PF05730">
    <property type="entry name" value="CFEM"/>
    <property type="match status" value="1"/>
</dbReference>
<name>A0A384JGX2_BOTFB</name>
<feature type="disulfide bond" evidence="14">
    <location>
        <begin position="67"/>
        <end position="100"/>
    </location>
</feature>
<keyword evidence="14" id="KW-0349">Heme</keyword>
<dbReference type="AlphaFoldDB" id="A0A384JGX2"/>
<evidence type="ECO:0000256" key="14">
    <source>
        <dbReference type="PROSITE-ProRule" id="PRU01356"/>
    </source>
</evidence>
<evidence type="ECO:0000256" key="3">
    <source>
        <dbReference type="ARBA" id="ARBA00004613"/>
    </source>
</evidence>
<dbReference type="RefSeq" id="XP_024548684.1">
    <property type="nucleotide sequence ID" value="XM_024692902.1"/>
</dbReference>
<feature type="chain" id="PRO_5017004767" description="CFEM domain-containing protein" evidence="17">
    <location>
        <begin position="21"/>
        <end position="431"/>
    </location>
</feature>
<keyword evidence="7 16" id="KW-0812">Transmembrane</keyword>
<feature type="compositionally biased region" description="Polar residues" evidence="15">
    <location>
        <begin position="388"/>
        <end position="398"/>
    </location>
</feature>
<evidence type="ECO:0000256" key="9">
    <source>
        <dbReference type="ARBA" id="ARBA00022989"/>
    </source>
</evidence>
<proteinExistence type="inferred from homology"/>
<feature type="transmembrane region" description="Helical" evidence="16">
    <location>
        <begin position="113"/>
        <end position="132"/>
    </location>
</feature>
<feature type="binding site" description="axial binding residue" evidence="14">
    <location>
        <position position="62"/>
    </location>
    <ligand>
        <name>heme</name>
        <dbReference type="ChEBI" id="CHEBI:30413"/>
    </ligand>
    <ligandPart>
        <name>Fe</name>
        <dbReference type="ChEBI" id="CHEBI:18248"/>
    </ligandPart>
</feature>
<keyword evidence="6" id="KW-0336">GPI-anchor</keyword>
<dbReference type="OrthoDB" id="2496787at2759"/>
<evidence type="ECO:0000256" key="6">
    <source>
        <dbReference type="ARBA" id="ARBA00022622"/>
    </source>
</evidence>
<evidence type="ECO:0000256" key="2">
    <source>
        <dbReference type="ARBA" id="ARBA00004589"/>
    </source>
</evidence>
<feature type="domain" description="CFEM" evidence="18">
    <location>
        <begin position="16"/>
        <end position="124"/>
    </location>
</feature>
<dbReference type="GeneID" id="5440704"/>
<feature type="transmembrane region" description="Helical" evidence="16">
    <location>
        <begin position="223"/>
        <end position="250"/>
    </location>
</feature>
<reference evidence="19 20" key="1">
    <citation type="journal article" date="2011" name="PLoS Genet.">
        <title>Genomic analysis of the necrotrophic fungal pathogens Sclerotinia sclerotiorum and Botrytis cinerea.</title>
        <authorList>
            <person name="Amselem J."/>
            <person name="Cuomo C.A."/>
            <person name="van Kan J.A."/>
            <person name="Viaud M."/>
            <person name="Benito E.P."/>
            <person name="Couloux A."/>
            <person name="Coutinho P.M."/>
            <person name="de Vries R.P."/>
            <person name="Dyer P.S."/>
            <person name="Fillinger S."/>
            <person name="Fournier E."/>
            <person name="Gout L."/>
            <person name="Hahn M."/>
            <person name="Kohn L."/>
            <person name="Lapalu N."/>
            <person name="Plummer K.M."/>
            <person name="Pradier J.M."/>
            <person name="Quevillon E."/>
            <person name="Sharon A."/>
            <person name="Simon A."/>
            <person name="ten Have A."/>
            <person name="Tudzynski B."/>
            <person name="Tudzynski P."/>
            <person name="Wincker P."/>
            <person name="Andrew M."/>
            <person name="Anthouard V."/>
            <person name="Beever R.E."/>
            <person name="Beffa R."/>
            <person name="Benoit I."/>
            <person name="Bouzid O."/>
            <person name="Brault B."/>
            <person name="Chen Z."/>
            <person name="Choquer M."/>
            <person name="Collemare J."/>
            <person name="Cotton P."/>
            <person name="Danchin E.G."/>
            <person name="Da Silva C."/>
            <person name="Gautier A."/>
            <person name="Giraud C."/>
            <person name="Giraud T."/>
            <person name="Gonzalez C."/>
            <person name="Grossetete S."/>
            <person name="Guldener U."/>
            <person name="Henrissat B."/>
            <person name="Howlett B.J."/>
            <person name="Kodira C."/>
            <person name="Kretschmer M."/>
            <person name="Lappartient A."/>
            <person name="Leroch M."/>
            <person name="Levis C."/>
            <person name="Mauceli E."/>
            <person name="Neuveglise C."/>
            <person name="Oeser B."/>
            <person name="Pearson M."/>
            <person name="Poulain J."/>
            <person name="Poussereau N."/>
            <person name="Quesneville H."/>
            <person name="Rascle C."/>
            <person name="Schumacher J."/>
            <person name="Segurens B."/>
            <person name="Sexton A."/>
            <person name="Silva E."/>
            <person name="Sirven C."/>
            <person name="Soanes D.M."/>
            <person name="Talbot N.J."/>
            <person name="Templeton M."/>
            <person name="Yandava C."/>
            <person name="Yarden O."/>
            <person name="Zeng Q."/>
            <person name="Rollins J.A."/>
            <person name="Lebrun M.H."/>
            <person name="Dickman M."/>
        </authorList>
    </citation>
    <scope>NUCLEOTIDE SEQUENCE [LARGE SCALE GENOMIC DNA]</scope>
    <source>
        <strain evidence="19 20">B05.10</strain>
    </source>
</reference>
<feature type="region of interest" description="Disordered" evidence="15">
    <location>
        <begin position="388"/>
        <end position="413"/>
    </location>
</feature>
<feature type="transmembrane region" description="Helical" evidence="16">
    <location>
        <begin position="144"/>
        <end position="165"/>
    </location>
</feature>
<comment type="subcellular location">
    <subcellularLocation>
        <location evidence="2">Membrane</location>
        <topology evidence="2">Lipid-anchor</topology>
        <topology evidence="2">GPI-anchor</topology>
    </subcellularLocation>
    <subcellularLocation>
        <location evidence="1">Membrane</location>
        <topology evidence="1">Multi-pass membrane protein</topology>
    </subcellularLocation>
    <subcellularLocation>
        <location evidence="3">Secreted</location>
    </subcellularLocation>
</comment>
<keyword evidence="8 17" id="KW-0732">Signal</keyword>
<evidence type="ECO:0000256" key="12">
    <source>
        <dbReference type="ARBA" id="ARBA00023288"/>
    </source>
</evidence>
<evidence type="ECO:0000313" key="20">
    <source>
        <dbReference type="Proteomes" id="UP000001798"/>
    </source>
</evidence>
<feature type="transmembrane region" description="Helical" evidence="16">
    <location>
        <begin position="270"/>
        <end position="290"/>
    </location>
</feature>
<dbReference type="KEGG" id="bfu:BCIN_05g02420"/>
<evidence type="ECO:0000256" key="5">
    <source>
        <dbReference type="ARBA" id="ARBA00022525"/>
    </source>
</evidence>
<evidence type="ECO:0000256" key="16">
    <source>
        <dbReference type="SAM" id="Phobius"/>
    </source>
</evidence>
<keyword evidence="20" id="KW-1185">Reference proteome</keyword>
<protein>
    <recommendedName>
        <fullName evidence="18">CFEM domain-containing protein</fullName>
    </recommendedName>
</protein>
<evidence type="ECO:0000256" key="4">
    <source>
        <dbReference type="ARBA" id="ARBA00010031"/>
    </source>
</evidence>
<dbReference type="SMART" id="SM00747">
    <property type="entry name" value="CFEM"/>
    <property type="match status" value="1"/>
</dbReference>
<organism evidence="19 20">
    <name type="scientific">Botryotinia fuckeliana (strain B05.10)</name>
    <name type="common">Noble rot fungus</name>
    <name type="synonym">Botrytis cinerea</name>
    <dbReference type="NCBI Taxonomy" id="332648"/>
    <lineage>
        <taxon>Eukaryota</taxon>
        <taxon>Fungi</taxon>
        <taxon>Dikarya</taxon>
        <taxon>Ascomycota</taxon>
        <taxon>Pezizomycotina</taxon>
        <taxon>Leotiomycetes</taxon>
        <taxon>Helotiales</taxon>
        <taxon>Sclerotiniaceae</taxon>
        <taxon>Botrytis</taxon>
    </lineage>
</organism>
<comment type="similarity">
    <text evidence="13">Belongs to the SAT4 family.</text>
</comment>
<keyword evidence="5" id="KW-0964">Secreted</keyword>
<feature type="transmembrane region" description="Helical" evidence="16">
    <location>
        <begin position="185"/>
        <end position="211"/>
    </location>
</feature>
<feature type="transmembrane region" description="Helical" evidence="16">
    <location>
        <begin position="302"/>
        <end position="323"/>
    </location>
</feature>
<evidence type="ECO:0000259" key="18">
    <source>
        <dbReference type="PROSITE" id="PS52012"/>
    </source>
</evidence>
<gene>
    <name evidence="19" type="ORF">BCIN_05g02420</name>
</gene>
<dbReference type="InterPro" id="IPR052337">
    <property type="entry name" value="SAT4-like"/>
</dbReference>
<dbReference type="Proteomes" id="UP000001798">
    <property type="component" value="Chromosome 5"/>
</dbReference>
<evidence type="ECO:0000256" key="1">
    <source>
        <dbReference type="ARBA" id="ARBA00004141"/>
    </source>
</evidence>
<reference evidence="19 20" key="3">
    <citation type="journal article" date="2017" name="Mol. Plant Pathol.">
        <title>A gapless genome sequence of the fungus Botrytis cinerea.</title>
        <authorList>
            <person name="Van Kan J.A."/>
            <person name="Stassen J.H."/>
            <person name="Mosbach A."/>
            <person name="Van Der Lee T.A."/>
            <person name="Faino L."/>
            <person name="Farmer A.D."/>
            <person name="Papasotiriou D.G."/>
            <person name="Zhou S."/>
            <person name="Seidl M.F."/>
            <person name="Cottam E."/>
            <person name="Edel D."/>
            <person name="Hahn M."/>
            <person name="Schwartz D.C."/>
            <person name="Dietrich R.A."/>
            <person name="Widdison S."/>
            <person name="Scalliet G."/>
        </authorList>
    </citation>
    <scope>NUCLEOTIDE SEQUENCE [LARGE SCALE GENOMIC DNA]</scope>
    <source>
        <strain evidence="19 20">B05.10</strain>
    </source>
</reference>
<keyword evidence="11 14" id="KW-1015">Disulfide bond</keyword>
<keyword evidence="9 16" id="KW-1133">Transmembrane helix</keyword>
<evidence type="ECO:0000256" key="15">
    <source>
        <dbReference type="SAM" id="MobiDB-lite"/>
    </source>
</evidence>
<dbReference type="InterPro" id="IPR049326">
    <property type="entry name" value="Rhodopsin_dom_fungi"/>
</dbReference>
<evidence type="ECO:0000256" key="8">
    <source>
        <dbReference type="ARBA" id="ARBA00022729"/>
    </source>
</evidence>
<keyword evidence="14" id="KW-0479">Metal-binding</keyword>